<dbReference type="InterPro" id="IPR005134">
    <property type="entry name" value="UPF0114"/>
</dbReference>
<protein>
    <recommendedName>
        <fullName evidence="3">YqhA family protein</fullName>
    </recommendedName>
</protein>
<evidence type="ECO:0000256" key="1">
    <source>
        <dbReference type="SAM" id="Phobius"/>
    </source>
</evidence>
<feature type="transmembrane region" description="Helical" evidence="1">
    <location>
        <begin position="100"/>
        <end position="119"/>
    </location>
</feature>
<keyword evidence="1" id="KW-0812">Transmembrane</keyword>
<feature type="non-terminal residue" evidence="2">
    <location>
        <position position="126"/>
    </location>
</feature>
<organism evidence="2">
    <name type="scientific">marine sediment metagenome</name>
    <dbReference type="NCBI Taxonomy" id="412755"/>
    <lineage>
        <taxon>unclassified sequences</taxon>
        <taxon>metagenomes</taxon>
        <taxon>ecological metagenomes</taxon>
    </lineage>
</organism>
<dbReference type="EMBL" id="BARS01023784">
    <property type="protein sequence ID" value="GAG00748.1"/>
    <property type="molecule type" value="Genomic_DNA"/>
</dbReference>
<name>X0UK59_9ZZZZ</name>
<evidence type="ECO:0000313" key="2">
    <source>
        <dbReference type="EMBL" id="GAG00748.1"/>
    </source>
</evidence>
<keyword evidence="1" id="KW-1133">Transmembrane helix</keyword>
<sequence length="126" mass="13884">MLKFLISLRYFMLIASLGAGLGALLMFWQGATRIINAGLASAQGDWKMAIGSVMSGTDMFLFGIVLLIFAYAIAFGFVFELSPEDRARLPAWMRVNGLNELKGTLVSVIIVYLIVDFTTDWPDIPV</sequence>
<keyword evidence="1" id="KW-0472">Membrane</keyword>
<dbReference type="Pfam" id="PF03350">
    <property type="entry name" value="UPF0114"/>
    <property type="match status" value="1"/>
</dbReference>
<feature type="transmembrane region" description="Helical" evidence="1">
    <location>
        <begin position="58"/>
        <end position="79"/>
    </location>
</feature>
<dbReference type="AlphaFoldDB" id="X0UK59"/>
<comment type="caution">
    <text evidence="2">The sequence shown here is derived from an EMBL/GenBank/DDBJ whole genome shotgun (WGS) entry which is preliminary data.</text>
</comment>
<accession>X0UK59</accession>
<evidence type="ECO:0008006" key="3">
    <source>
        <dbReference type="Google" id="ProtNLM"/>
    </source>
</evidence>
<proteinExistence type="predicted"/>
<gene>
    <name evidence="2" type="ORF">S01H1_37846</name>
</gene>
<reference evidence="2" key="1">
    <citation type="journal article" date="2014" name="Front. Microbiol.">
        <title>High frequency of phylogenetically diverse reductive dehalogenase-homologous genes in deep subseafloor sedimentary metagenomes.</title>
        <authorList>
            <person name="Kawai M."/>
            <person name="Futagami T."/>
            <person name="Toyoda A."/>
            <person name="Takaki Y."/>
            <person name="Nishi S."/>
            <person name="Hori S."/>
            <person name="Arai W."/>
            <person name="Tsubouchi T."/>
            <person name="Morono Y."/>
            <person name="Uchiyama I."/>
            <person name="Ito T."/>
            <person name="Fujiyama A."/>
            <person name="Inagaki F."/>
            <person name="Takami H."/>
        </authorList>
    </citation>
    <scope>NUCLEOTIDE SEQUENCE</scope>
    <source>
        <strain evidence="2">Expedition CK06-06</strain>
    </source>
</reference>